<dbReference type="EC" id="2.7.3.9" evidence="6"/>
<evidence type="ECO:0000256" key="10">
    <source>
        <dbReference type="ARBA" id="ARBA00022597"/>
    </source>
</evidence>
<dbReference type="InterPro" id="IPR000121">
    <property type="entry name" value="PEP_util_C"/>
</dbReference>
<sequence length="712" mass="77735">MPLAPRLLEKVSNRHPALFSIAVAVLVLWVDVRAGEEIGFPLLYALPVGFAAWRHQRYLAYALAAMLPLLRLAYEFPWGTDASAAIAAINALIEIAAMALYAYLIGRTAAQTRRLKSTVTKREFQVSQLRAFSRMASATLQGRGLSPGMVEGVAWIHLPAESELPVEHQPVAADDIDEEIRRLDEALAAAVRELDHKDRHLADDMAAAESALLDVQLAMLNDDEFWNTCKRRVRAELIKVDQVVAEEVRGMAEMLEALTHEVMRERGADIRDVGRRVLRNIGGCGESPASRLASLPPHTILVARELLPSDMFQVDRVNLVALVTERNGPASHVAILARTRNIPAVSDIKDVADLLATGDRLLVDAEAGTVIVAPTRMQSELFAERRSRHVANESFAVPDAAEEPTTKDGVRIGLYANISRPDEAHLVSEYRLDGVGLFRSEFLFLDVAQAPTLDEQVAAYSAVARTLNPSAVVIRTMDFGGDKVPRFDGSDSELAFRMGKRGLAFSLAEKSMFRRQVQAILKSAAMGDVRIMFPMVTGVADLREARHLVAEVIEAEQLARRVAIGAMIETPAAVIKIHDVVKMVDFVSIGTNDLAHFILATDRQALESQGVQAFLHPSVLRATQHVVRTALDQGIGVSVCGEAAGNPAPVCLLLGMGVRSLSMNPFHAAAIRRFLRQMTLGEMEAVTQEALAATTLEEVQEITEAALRKADP</sequence>
<evidence type="ECO:0000256" key="4">
    <source>
        <dbReference type="ARBA" id="ARBA00004496"/>
    </source>
</evidence>
<feature type="domain" description="PEP-utilising enzyme mobile" evidence="17">
    <location>
        <begin position="296"/>
        <end position="368"/>
    </location>
</feature>
<feature type="domain" description="Phosphotransferase system enzyme I N-terminal" evidence="19">
    <location>
        <begin position="141"/>
        <end position="266"/>
    </location>
</feature>
<dbReference type="Pfam" id="PF00391">
    <property type="entry name" value="PEP-utilizers"/>
    <property type="match status" value="1"/>
</dbReference>
<keyword evidence="11 20" id="KW-0808">Transferase</keyword>
<accession>C7RTT8</accession>
<keyword evidence="20" id="KW-0670">Pyruvate</keyword>
<comment type="subcellular location">
    <subcellularLocation>
        <location evidence="4">Cytoplasm</location>
    </subcellularLocation>
</comment>
<reference evidence="20" key="2">
    <citation type="submission" date="2009-09" db="EMBL/GenBank/DDBJ databases">
        <title>Complete sequence of chromosome of Candidatus Accumulibacter phosphatis clade IIA str. UW-1.</title>
        <authorList>
            <consortium name="US DOE Joint Genome Institute"/>
            <person name="Martin H.G."/>
            <person name="Ivanova N."/>
            <person name="Kunin V."/>
            <person name="Warnecke F."/>
            <person name="Barry K."/>
            <person name="He S."/>
            <person name="Salamov A."/>
            <person name="Szeto E."/>
            <person name="Dalin E."/>
            <person name="Pangilinan J.L."/>
            <person name="Lapidus A."/>
            <person name="Lowry S."/>
            <person name="Kyrpides N.C."/>
            <person name="McMahon K.D."/>
            <person name="Hugenholtz P."/>
        </authorList>
    </citation>
    <scope>NUCLEOTIDE SEQUENCE [LARGE SCALE GENOMIC DNA]</scope>
    <source>
        <strain evidence="20">UW-1</strain>
    </source>
</reference>
<evidence type="ECO:0000256" key="13">
    <source>
        <dbReference type="ARBA" id="ARBA00022723"/>
    </source>
</evidence>
<dbReference type="PANTHER" id="PTHR46244:SF3">
    <property type="entry name" value="PHOSPHOENOLPYRUVATE-PROTEIN PHOSPHOTRANSFERASE"/>
    <property type="match status" value="1"/>
</dbReference>
<dbReference type="InterPro" id="IPR015813">
    <property type="entry name" value="Pyrv/PenolPyrv_kinase-like_dom"/>
</dbReference>
<keyword evidence="9" id="KW-0963">Cytoplasm</keyword>
<evidence type="ECO:0000256" key="14">
    <source>
        <dbReference type="ARBA" id="ARBA00022777"/>
    </source>
</evidence>
<evidence type="ECO:0000256" key="11">
    <source>
        <dbReference type="ARBA" id="ARBA00022679"/>
    </source>
</evidence>
<evidence type="ECO:0000259" key="19">
    <source>
        <dbReference type="Pfam" id="PF05524"/>
    </source>
</evidence>
<evidence type="ECO:0000259" key="18">
    <source>
        <dbReference type="Pfam" id="PF02896"/>
    </source>
</evidence>
<evidence type="ECO:0000256" key="8">
    <source>
        <dbReference type="ARBA" id="ARBA00022448"/>
    </source>
</evidence>
<evidence type="ECO:0000256" key="7">
    <source>
        <dbReference type="ARBA" id="ARBA00016544"/>
    </source>
</evidence>
<evidence type="ECO:0000256" key="9">
    <source>
        <dbReference type="ARBA" id="ARBA00022490"/>
    </source>
</evidence>
<evidence type="ECO:0000259" key="17">
    <source>
        <dbReference type="Pfam" id="PF00391"/>
    </source>
</evidence>
<dbReference type="InterPro" id="IPR008279">
    <property type="entry name" value="PEP-util_enz_mobile_dom"/>
</dbReference>
<keyword evidence="14" id="KW-0418">Kinase</keyword>
<evidence type="ECO:0000313" key="20">
    <source>
        <dbReference type="EMBL" id="ACV34914.1"/>
    </source>
</evidence>
<dbReference type="InterPro" id="IPR036618">
    <property type="entry name" value="PtsI_HPr-bd_sf"/>
</dbReference>
<dbReference type="InterPro" id="IPR008731">
    <property type="entry name" value="PTS_EIN"/>
</dbReference>
<comment type="similarity">
    <text evidence="5">Belongs to the PEP-utilizing enzyme family.</text>
</comment>
<dbReference type="eggNOG" id="COG1080">
    <property type="taxonomic scope" value="Bacteria"/>
</dbReference>
<keyword evidence="10" id="KW-0762">Sugar transport</keyword>
<dbReference type="PANTHER" id="PTHR46244">
    <property type="entry name" value="PHOSPHOENOLPYRUVATE-PROTEIN PHOSPHOTRANSFERASE"/>
    <property type="match status" value="1"/>
</dbReference>
<evidence type="ECO:0000256" key="12">
    <source>
        <dbReference type="ARBA" id="ARBA00022683"/>
    </source>
</evidence>
<evidence type="ECO:0000256" key="2">
    <source>
        <dbReference type="ARBA" id="ARBA00001946"/>
    </source>
</evidence>
<keyword evidence="15" id="KW-0460">Magnesium</keyword>
<evidence type="ECO:0000256" key="15">
    <source>
        <dbReference type="ARBA" id="ARBA00022842"/>
    </source>
</evidence>
<dbReference type="GO" id="GO:0008965">
    <property type="term" value="F:phosphoenolpyruvate-protein phosphotransferase activity"/>
    <property type="evidence" value="ECO:0007669"/>
    <property type="project" value="UniProtKB-EC"/>
</dbReference>
<dbReference type="PRINTS" id="PR01736">
    <property type="entry name" value="PHPHTRNFRASE"/>
</dbReference>
<dbReference type="Gene3D" id="1.10.274.10">
    <property type="entry name" value="PtsI, HPr-binding domain"/>
    <property type="match status" value="1"/>
</dbReference>
<proteinExistence type="inferred from homology"/>
<dbReference type="OrthoDB" id="9765468at2"/>
<evidence type="ECO:0000256" key="1">
    <source>
        <dbReference type="ARBA" id="ARBA00000683"/>
    </source>
</evidence>
<keyword evidence="12" id="KW-0598">Phosphotransferase system</keyword>
<evidence type="ECO:0000256" key="16">
    <source>
        <dbReference type="ARBA" id="ARBA00033235"/>
    </source>
</evidence>
<dbReference type="InterPro" id="IPR040442">
    <property type="entry name" value="Pyrv_kinase-like_dom_sf"/>
</dbReference>
<name>C7RTT8_ACCRE</name>
<reference evidence="20" key="1">
    <citation type="submission" date="2009-08" db="EMBL/GenBank/DDBJ databases">
        <authorList>
            <consortium name="US DOE Joint Genome Institute"/>
            <person name="Lucas S."/>
            <person name="Copeland A."/>
            <person name="Lapidus A."/>
            <person name="Glavina del Rio T."/>
            <person name="Dalin E."/>
            <person name="Tice H."/>
            <person name="Bruce D."/>
            <person name="Barry K."/>
            <person name="Pitluck S."/>
            <person name="Lowry S."/>
            <person name="Larimer F."/>
            <person name="Land M."/>
            <person name="Hauser L."/>
            <person name="Kyrpides N."/>
            <person name="Ivanova N."/>
            <person name="McMahon K.D."/>
            <person name="Hugenholtz P."/>
        </authorList>
    </citation>
    <scope>NUCLEOTIDE SEQUENCE</scope>
    <source>
        <strain evidence="20">UW-1</strain>
    </source>
</reference>
<feature type="domain" description="PEP-utilising enzyme C-terminal" evidence="18">
    <location>
        <begin position="405"/>
        <end position="678"/>
    </location>
</feature>
<dbReference type="SUPFAM" id="SSF47831">
    <property type="entry name" value="Enzyme I of the PEP:sugar phosphotransferase system HPr-binding (sub)domain"/>
    <property type="match status" value="1"/>
</dbReference>
<dbReference type="HOGENOM" id="CLU_007308_7_0_4"/>
<dbReference type="InterPro" id="IPR036637">
    <property type="entry name" value="Phosphohistidine_dom_sf"/>
</dbReference>
<dbReference type="AlphaFoldDB" id="C7RTT8"/>
<dbReference type="GO" id="GO:0009401">
    <property type="term" value="P:phosphoenolpyruvate-dependent sugar phosphotransferase system"/>
    <property type="evidence" value="ECO:0007669"/>
    <property type="project" value="UniProtKB-KW"/>
</dbReference>
<dbReference type="GO" id="GO:0046872">
    <property type="term" value="F:metal ion binding"/>
    <property type="evidence" value="ECO:0007669"/>
    <property type="project" value="UniProtKB-KW"/>
</dbReference>
<keyword evidence="13" id="KW-0479">Metal-binding</keyword>
<dbReference type="Gene3D" id="3.20.20.60">
    <property type="entry name" value="Phosphoenolpyruvate-binding domains"/>
    <property type="match status" value="1"/>
</dbReference>
<organism evidence="20">
    <name type="scientific">Accumulibacter regalis</name>
    <dbReference type="NCBI Taxonomy" id="522306"/>
    <lineage>
        <taxon>Bacteria</taxon>
        <taxon>Pseudomonadati</taxon>
        <taxon>Pseudomonadota</taxon>
        <taxon>Betaproteobacteria</taxon>
        <taxon>Candidatus Accumulibacter</taxon>
    </lineage>
</organism>
<dbReference type="InterPro" id="IPR050499">
    <property type="entry name" value="PEP-utilizing_PTS_enzyme"/>
</dbReference>
<dbReference type="Gene3D" id="3.50.30.10">
    <property type="entry name" value="Phosphohistidine domain"/>
    <property type="match status" value="1"/>
</dbReference>
<evidence type="ECO:0000256" key="6">
    <source>
        <dbReference type="ARBA" id="ARBA00012232"/>
    </source>
</evidence>
<dbReference type="SUPFAM" id="SSF52009">
    <property type="entry name" value="Phosphohistidine domain"/>
    <property type="match status" value="1"/>
</dbReference>
<dbReference type="GO" id="GO:0005737">
    <property type="term" value="C:cytoplasm"/>
    <property type="evidence" value="ECO:0007669"/>
    <property type="project" value="UniProtKB-SubCell"/>
</dbReference>
<dbReference type="InterPro" id="IPR006318">
    <property type="entry name" value="PTS_EI-like"/>
</dbReference>
<comment type="function">
    <text evidence="3">General (non sugar-specific) component of the phosphoenolpyruvate-dependent sugar phosphotransferase system (sugar PTS). This major carbohydrate active-transport system catalyzes the phosphorylation of incoming sugar substrates concomitantly with their translocation across the cell membrane. Enzyme I transfers the phosphoryl group from phosphoenolpyruvate (PEP) to the phosphoryl carrier protein (HPr).</text>
</comment>
<dbReference type="KEGG" id="app:CAP2UW1_1600"/>
<dbReference type="STRING" id="522306.CAP2UW1_1600"/>
<protein>
    <recommendedName>
        <fullName evidence="7">Phosphoenolpyruvate-protein phosphotransferase</fullName>
        <ecNumber evidence="6">2.7.3.9</ecNumber>
    </recommendedName>
    <alternativeName>
        <fullName evidence="16">Phosphotransferase system, enzyme I</fullName>
    </alternativeName>
</protein>
<comment type="catalytic activity">
    <reaction evidence="1">
        <text>L-histidyl-[protein] + phosphoenolpyruvate = N(pros)-phospho-L-histidyl-[protein] + pyruvate</text>
        <dbReference type="Rhea" id="RHEA:23880"/>
        <dbReference type="Rhea" id="RHEA-COMP:9745"/>
        <dbReference type="Rhea" id="RHEA-COMP:9746"/>
        <dbReference type="ChEBI" id="CHEBI:15361"/>
        <dbReference type="ChEBI" id="CHEBI:29979"/>
        <dbReference type="ChEBI" id="CHEBI:58702"/>
        <dbReference type="ChEBI" id="CHEBI:64837"/>
        <dbReference type="EC" id="2.7.3.9"/>
    </reaction>
</comment>
<evidence type="ECO:0000256" key="3">
    <source>
        <dbReference type="ARBA" id="ARBA00002728"/>
    </source>
</evidence>
<dbReference type="EMBL" id="CP001715">
    <property type="protein sequence ID" value="ACV34914.1"/>
    <property type="molecule type" value="Genomic_DNA"/>
</dbReference>
<dbReference type="NCBIfam" id="TIGR01417">
    <property type="entry name" value="PTS_I_fam"/>
    <property type="match status" value="1"/>
</dbReference>
<dbReference type="Pfam" id="PF02896">
    <property type="entry name" value="PEP-utilizers_C"/>
    <property type="match status" value="1"/>
</dbReference>
<gene>
    <name evidence="20" type="ordered locus">CAP2UW1_1600</name>
</gene>
<dbReference type="GO" id="GO:0016301">
    <property type="term" value="F:kinase activity"/>
    <property type="evidence" value="ECO:0007669"/>
    <property type="project" value="UniProtKB-KW"/>
</dbReference>
<dbReference type="SUPFAM" id="SSF51621">
    <property type="entry name" value="Phosphoenolpyruvate/pyruvate domain"/>
    <property type="match status" value="1"/>
</dbReference>
<dbReference type="Pfam" id="PF05524">
    <property type="entry name" value="PEP-utilisers_N"/>
    <property type="match status" value="1"/>
</dbReference>
<comment type="cofactor">
    <cofactor evidence="2">
        <name>Mg(2+)</name>
        <dbReference type="ChEBI" id="CHEBI:18420"/>
    </cofactor>
</comment>
<evidence type="ECO:0000256" key="5">
    <source>
        <dbReference type="ARBA" id="ARBA00007837"/>
    </source>
</evidence>
<keyword evidence="8" id="KW-0813">Transport</keyword>